<organism evidence="1 2">
    <name type="scientific">Platanthera guangdongensis</name>
    <dbReference type="NCBI Taxonomy" id="2320717"/>
    <lineage>
        <taxon>Eukaryota</taxon>
        <taxon>Viridiplantae</taxon>
        <taxon>Streptophyta</taxon>
        <taxon>Embryophyta</taxon>
        <taxon>Tracheophyta</taxon>
        <taxon>Spermatophyta</taxon>
        <taxon>Magnoliopsida</taxon>
        <taxon>Liliopsida</taxon>
        <taxon>Asparagales</taxon>
        <taxon>Orchidaceae</taxon>
        <taxon>Orchidoideae</taxon>
        <taxon>Orchideae</taxon>
        <taxon>Orchidinae</taxon>
        <taxon>Platanthera</taxon>
    </lineage>
</organism>
<dbReference type="PANTHER" id="PTHR37381:SF1">
    <property type="entry name" value="PENTATRICOPEPTIDE REPEAT (PPR) SUPERFAMILY PROTEIN"/>
    <property type="match status" value="1"/>
</dbReference>
<proteinExistence type="predicted"/>
<comment type="caution">
    <text evidence="1">The sequence shown here is derived from an EMBL/GenBank/DDBJ whole genome shotgun (WGS) entry which is preliminary data.</text>
</comment>
<keyword evidence="2" id="KW-1185">Reference proteome</keyword>
<sequence length="113" mass="13016">MLARMCQLENKIVAVGEPSYRARRARVKKAYESLEKSISAKIELIDSYAKISSMIEIEVELDFDVLSAEEAVSSTERRVEQIQQIMEVENLEERWRIQAEANDEVERLLNASP</sequence>
<protein>
    <submittedName>
        <fullName evidence="1">Uncharacterized protein</fullName>
    </submittedName>
</protein>
<name>A0ABR2M4C2_9ASPA</name>
<evidence type="ECO:0000313" key="1">
    <source>
        <dbReference type="EMBL" id="KAK8958888.1"/>
    </source>
</evidence>
<accession>A0ABR2M4C2</accession>
<evidence type="ECO:0000313" key="2">
    <source>
        <dbReference type="Proteomes" id="UP001412067"/>
    </source>
</evidence>
<reference evidence="1 2" key="1">
    <citation type="journal article" date="2022" name="Nat. Plants">
        <title>Genomes of leafy and leafless Platanthera orchids illuminate the evolution of mycoheterotrophy.</title>
        <authorList>
            <person name="Li M.H."/>
            <person name="Liu K.W."/>
            <person name="Li Z."/>
            <person name="Lu H.C."/>
            <person name="Ye Q.L."/>
            <person name="Zhang D."/>
            <person name="Wang J.Y."/>
            <person name="Li Y.F."/>
            <person name="Zhong Z.M."/>
            <person name="Liu X."/>
            <person name="Yu X."/>
            <person name="Liu D.K."/>
            <person name="Tu X.D."/>
            <person name="Liu B."/>
            <person name="Hao Y."/>
            <person name="Liao X.Y."/>
            <person name="Jiang Y.T."/>
            <person name="Sun W.H."/>
            <person name="Chen J."/>
            <person name="Chen Y.Q."/>
            <person name="Ai Y."/>
            <person name="Zhai J.W."/>
            <person name="Wu S.S."/>
            <person name="Zhou Z."/>
            <person name="Hsiao Y.Y."/>
            <person name="Wu W.L."/>
            <person name="Chen Y.Y."/>
            <person name="Lin Y.F."/>
            <person name="Hsu J.L."/>
            <person name="Li C.Y."/>
            <person name="Wang Z.W."/>
            <person name="Zhao X."/>
            <person name="Zhong W.Y."/>
            <person name="Ma X.K."/>
            <person name="Ma L."/>
            <person name="Huang J."/>
            <person name="Chen G.Z."/>
            <person name="Huang M.Z."/>
            <person name="Huang L."/>
            <person name="Peng D.H."/>
            <person name="Luo Y.B."/>
            <person name="Zou S.Q."/>
            <person name="Chen S.P."/>
            <person name="Lan S."/>
            <person name="Tsai W.C."/>
            <person name="Van de Peer Y."/>
            <person name="Liu Z.J."/>
        </authorList>
    </citation>
    <scope>NUCLEOTIDE SEQUENCE [LARGE SCALE GENOMIC DNA]</scope>
    <source>
        <strain evidence="1">Lor288</strain>
    </source>
</reference>
<dbReference type="EMBL" id="JBBWWR010000012">
    <property type="protein sequence ID" value="KAK8958888.1"/>
    <property type="molecule type" value="Genomic_DNA"/>
</dbReference>
<dbReference type="PANTHER" id="PTHR37381">
    <property type="entry name" value="PENTATRICOPEPTIDE REPEAT (PPR) SUPERFAMILY PROTEIN"/>
    <property type="match status" value="1"/>
</dbReference>
<dbReference type="Proteomes" id="UP001412067">
    <property type="component" value="Unassembled WGS sequence"/>
</dbReference>
<gene>
    <name evidence="1" type="ORF">KSP40_PGU009034</name>
</gene>